<evidence type="ECO:0000313" key="4">
    <source>
        <dbReference type="Proteomes" id="UP000006556"/>
    </source>
</evidence>
<dbReference type="NCBIfam" id="TIGR02860">
    <property type="entry name" value="spore_IV_B"/>
    <property type="match status" value="1"/>
</dbReference>
<dbReference type="Gene3D" id="2.30.42.10">
    <property type="match status" value="1"/>
</dbReference>
<accession>A5D302</accession>
<feature type="domain" description="PDZ" evidence="1">
    <location>
        <begin position="103"/>
        <end position="188"/>
    </location>
</feature>
<protein>
    <submittedName>
        <fullName evidence="3">Predicted membrane-associated Zn-dependent protease 1</fullName>
    </submittedName>
</protein>
<dbReference type="InterPro" id="IPR008763">
    <property type="entry name" value="Peptidase_S55"/>
</dbReference>
<keyword evidence="3" id="KW-0645">Protease</keyword>
<gene>
    <name evidence="3" type="ordered locus">PTH_1202</name>
</gene>
<dbReference type="HOGENOM" id="CLU_035713_1_0_9"/>
<dbReference type="Pfam" id="PF05580">
    <property type="entry name" value="Peptidase_S55"/>
    <property type="match status" value="1"/>
</dbReference>
<dbReference type="KEGG" id="pth:PTH_1202"/>
<evidence type="ECO:0000259" key="1">
    <source>
        <dbReference type="PROSITE" id="PS50106"/>
    </source>
</evidence>
<dbReference type="SMART" id="SM00228">
    <property type="entry name" value="PDZ"/>
    <property type="match status" value="1"/>
</dbReference>
<dbReference type="MEROPS" id="S55.001"/>
<dbReference type="SUPFAM" id="SSF50156">
    <property type="entry name" value="PDZ domain-like"/>
    <property type="match status" value="1"/>
</dbReference>
<dbReference type="InterPro" id="IPR009003">
    <property type="entry name" value="Peptidase_S1_PA"/>
</dbReference>
<dbReference type="InterPro" id="IPR036034">
    <property type="entry name" value="PDZ_sf"/>
</dbReference>
<dbReference type="GO" id="GO:0008233">
    <property type="term" value="F:peptidase activity"/>
    <property type="evidence" value="ECO:0007669"/>
    <property type="project" value="UniProtKB-KW"/>
</dbReference>
<name>A5D302_PELTS</name>
<dbReference type="Pfam" id="PF13180">
    <property type="entry name" value="PDZ_2"/>
    <property type="match status" value="1"/>
</dbReference>
<reference evidence="4" key="1">
    <citation type="journal article" date="2008" name="Genome Res.">
        <title>The genome of Pelotomaculum thermopropionicum reveals niche-associated evolution in anaerobic microbiota.</title>
        <authorList>
            <person name="Kosaka T."/>
            <person name="Kato S."/>
            <person name="Shimoyama T."/>
            <person name="Ishii S."/>
            <person name="Abe T."/>
            <person name="Watanabe K."/>
        </authorList>
    </citation>
    <scope>NUCLEOTIDE SEQUENCE [LARGE SCALE GENOMIC DNA]</scope>
    <source>
        <strain evidence="4">DSM 13744 / JCM 10971 / SI</strain>
    </source>
</reference>
<dbReference type="EMBL" id="AP009389">
    <property type="protein sequence ID" value="BAF59383.1"/>
    <property type="molecule type" value="Genomic_DNA"/>
</dbReference>
<proteinExistence type="predicted"/>
<dbReference type="PROSITE" id="PS51257">
    <property type="entry name" value="PROKAR_LIPOPROTEIN"/>
    <property type="match status" value="1"/>
</dbReference>
<keyword evidence="4" id="KW-1185">Reference proteome</keyword>
<organism evidence="3 4">
    <name type="scientific">Pelotomaculum thermopropionicum (strain DSM 13744 / JCM 10971 / SI)</name>
    <dbReference type="NCBI Taxonomy" id="370438"/>
    <lineage>
        <taxon>Bacteria</taxon>
        <taxon>Bacillati</taxon>
        <taxon>Bacillota</taxon>
        <taxon>Clostridia</taxon>
        <taxon>Eubacteriales</taxon>
        <taxon>Desulfotomaculaceae</taxon>
        <taxon>Pelotomaculum</taxon>
    </lineage>
</organism>
<evidence type="ECO:0000259" key="2">
    <source>
        <dbReference type="PROSITE" id="PS51494"/>
    </source>
</evidence>
<dbReference type="Proteomes" id="UP000006556">
    <property type="component" value="Chromosome"/>
</dbReference>
<dbReference type="AlphaFoldDB" id="A5D302"/>
<feature type="domain" description="Peptidase S55" evidence="2">
    <location>
        <begin position="189"/>
        <end position="428"/>
    </location>
</feature>
<dbReference type="eggNOG" id="COG0265">
    <property type="taxonomic scope" value="Bacteria"/>
</dbReference>
<dbReference type="InterPro" id="IPR001478">
    <property type="entry name" value="PDZ"/>
</dbReference>
<dbReference type="InterPro" id="IPR014219">
    <property type="entry name" value="SpoIVB"/>
</dbReference>
<dbReference type="PROSITE" id="PS50106">
    <property type="entry name" value="PDZ"/>
    <property type="match status" value="1"/>
</dbReference>
<dbReference type="GO" id="GO:0006508">
    <property type="term" value="P:proteolysis"/>
    <property type="evidence" value="ECO:0007669"/>
    <property type="project" value="UniProtKB-KW"/>
</dbReference>
<dbReference type="SUPFAM" id="SSF50494">
    <property type="entry name" value="Trypsin-like serine proteases"/>
    <property type="match status" value="1"/>
</dbReference>
<dbReference type="PROSITE" id="PS51494">
    <property type="entry name" value="SPOIVB"/>
    <property type="match status" value="1"/>
</dbReference>
<keyword evidence="3" id="KW-0378">Hydrolase</keyword>
<evidence type="ECO:0000313" key="3">
    <source>
        <dbReference type="EMBL" id="BAF59383.1"/>
    </source>
</evidence>
<dbReference type="STRING" id="370438.PTH_1202"/>
<sequence length="430" mass="46774">MRGRVRRLFCGFMVFLSCVMTWQAKEISLLPDRQYVFAGEPLKINFPALVERSLRIQVCNEEPAQGLKPEMFLPAGGAGPVKVRLSLLGVIPVKDITVSVLPQVKVIPGGQSIGVLLHSQGVIVMGRSDILNQTGRFVNPAADAGIKEGDIILKINGEAVRAEDQVRELVAQAGAEGRELALEVKRGEKTFQVRVKPVFCKETLRYRMGLLIRDSTAGIGTLTFYDPEKMIYGALGHVITDLKTNQPVDLSGGKVTGASVQSIHRGKRGQPGEKIGMFTGDTDISGTIAKNTKMGIFGRLQKPLENQIFQEPIPVAPAVQVREGEAEILTVLNGEKVERFTIEIVKVNLQARQNGKGLVIKITDPRLLEQTGGIIQGMSGSPIIQDNRLVGAVTHVFVNDPTRGYGVPAEWMLQEADMLPEASEGQRLAS</sequence>